<evidence type="ECO:0000313" key="3">
    <source>
        <dbReference type="Proteomes" id="UP000190667"/>
    </source>
</evidence>
<dbReference type="STRING" id="1926881.BTJ39_03935"/>
<reference evidence="2 3" key="1">
    <citation type="submission" date="2016-12" db="EMBL/GenBank/DDBJ databases">
        <title>Izhakiella australiana sp. nov. of genus Izhakiella isolated from Australian desert.</title>
        <authorList>
            <person name="Ji M."/>
        </authorList>
    </citation>
    <scope>NUCLEOTIDE SEQUENCE [LARGE SCALE GENOMIC DNA]</scope>
    <source>
        <strain evidence="2 3">D4N98</strain>
    </source>
</reference>
<evidence type="ECO:0000313" key="2">
    <source>
        <dbReference type="EMBL" id="OON41129.1"/>
    </source>
</evidence>
<protein>
    <recommendedName>
        <fullName evidence="1">Spore coat protein U/FanG domain-containing protein</fullName>
    </recommendedName>
</protein>
<accession>A0A1S8YPR7</accession>
<proteinExistence type="predicted"/>
<feature type="domain" description="Spore coat protein U/FanG" evidence="1">
    <location>
        <begin position="26"/>
        <end position="155"/>
    </location>
</feature>
<comment type="caution">
    <text evidence="2">The sequence shown here is derived from an EMBL/GenBank/DDBJ whole genome shotgun (WGS) entry which is preliminary data.</text>
</comment>
<dbReference type="Proteomes" id="UP000190667">
    <property type="component" value="Unassembled WGS sequence"/>
</dbReference>
<dbReference type="Pfam" id="PF05229">
    <property type="entry name" value="SCPU"/>
    <property type="match status" value="1"/>
</dbReference>
<keyword evidence="3" id="KW-1185">Reference proteome</keyword>
<organism evidence="2 3">
    <name type="scientific">Izhakiella australiensis</name>
    <dbReference type="NCBI Taxonomy" id="1926881"/>
    <lineage>
        <taxon>Bacteria</taxon>
        <taxon>Pseudomonadati</taxon>
        <taxon>Pseudomonadota</taxon>
        <taxon>Gammaproteobacteria</taxon>
        <taxon>Enterobacterales</taxon>
        <taxon>Erwiniaceae</taxon>
        <taxon>Izhakiella</taxon>
    </lineage>
</organism>
<dbReference type="EMBL" id="MRUL01000002">
    <property type="protein sequence ID" value="OON41129.1"/>
    <property type="molecule type" value="Genomic_DNA"/>
</dbReference>
<dbReference type="RefSeq" id="WP_176110219.1">
    <property type="nucleotide sequence ID" value="NZ_MRUL01000002.1"/>
</dbReference>
<evidence type="ECO:0000259" key="1">
    <source>
        <dbReference type="Pfam" id="PF05229"/>
    </source>
</evidence>
<sequence>MNKQAGVVLIICAIVPWISYASTVNAHFKVTAKVTNGCRFSNSEQINVILPALLPGGKEVSQSANFQLLCTPGMSAQISINDGKHAAKYGGWNLALDNHNQVLIPYRIYYLSDGKKTLWNVPIAFNQEALSKKINMEIDVPQPRSLLQAGHYSDTDIISVSY</sequence>
<dbReference type="InterPro" id="IPR007893">
    <property type="entry name" value="Spore_coat_U/FanG"/>
</dbReference>
<gene>
    <name evidence="2" type="ORF">BTJ39_03935</name>
</gene>
<dbReference type="AlphaFoldDB" id="A0A1S8YPR7"/>
<name>A0A1S8YPR7_9GAMM</name>